<organism evidence="1 2">
    <name type="scientific">Streptomyces griseorubiginosus</name>
    <dbReference type="NCBI Taxonomy" id="67304"/>
    <lineage>
        <taxon>Bacteria</taxon>
        <taxon>Bacillati</taxon>
        <taxon>Actinomycetota</taxon>
        <taxon>Actinomycetes</taxon>
        <taxon>Kitasatosporales</taxon>
        <taxon>Streptomycetaceae</taxon>
        <taxon>Streptomyces</taxon>
    </lineage>
</organism>
<dbReference type="Proteomes" id="UP000054375">
    <property type="component" value="Unassembled WGS sequence"/>
</dbReference>
<reference evidence="1 2" key="1">
    <citation type="submission" date="2015-10" db="EMBL/GenBank/DDBJ databases">
        <title>Draft genome sequence of Streptomyces griseorubiginosus DSM 40469, type strain for the species Streptomyces griseorubiginosus.</title>
        <authorList>
            <person name="Ruckert C."/>
            <person name="Winkler A."/>
            <person name="Kalinowski J."/>
            <person name="Kampfer P."/>
            <person name="Glaeser S."/>
        </authorList>
    </citation>
    <scope>NUCLEOTIDE SEQUENCE [LARGE SCALE GENOMIC DNA]</scope>
    <source>
        <strain evidence="1 2">DSM 40469</strain>
    </source>
</reference>
<gene>
    <name evidence="1" type="ORF">AQJ54_32315</name>
</gene>
<dbReference type="Gene3D" id="3.40.50.450">
    <property type="match status" value="1"/>
</dbReference>
<protein>
    <submittedName>
        <fullName evidence="1">Uncharacterized protein</fullName>
    </submittedName>
</protein>
<comment type="caution">
    <text evidence="1">The sequence shown here is derived from an EMBL/GenBank/DDBJ whole genome shotgun (WGS) entry which is preliminary data.</text>
</comment>
<dbReference type="EMBL" id="LMWV01000026">
    <property type="protein sequence ID" value="KUN62027.1"/>
    <property type="molecule type" value="Genomic_DNA"/>
</dbReference>
<dbReference type="AlphaFoldDB" id="A0A101RUL0"/>
<sequence>MERTTRIGVTGHRDLPEPVLECVSAGILDEFSSQGASGPVEAFSALAAGADQLFAELALRGGIPLTAVIPGTGTDYEHQLGGPAVRLTFRRLLLACADRVDLPVERTQEEAYAAAGRWIVDHTDRLVAVWDGEPARGIGGTGEIVAYASRVGVPVRVLWRPGARRP</sequence>
<proteinExistence type="predicted"/>
<dbReference type="RefSeq" id="WP_062243742.1">
    <property type="nucleotide sequence ID" value="NZ_JBPJFL010000001.1"/>
</dbReference>
<keyword evidence="2" id="KW-1185">Reference proteome</keyword>
<name>A0A101RUL0_9ACTN</name>
<dbReference type="SUPFAM" id="SSF102405">
    <property type="entry name" value="MCP/YpsA-like"/>
    <property type="match status" value="1"/>
</dbReference>
<evidence type="ECO:0000313" key="2">
    <source>
        <dbReference type="Proteomes" id="UP000054375"/>
    </source>
</evidence>
<accession>A0A101RUL0</accession>
<evidence type="ECO:0000313" key="1">
    <source>
        <dbReference type="EMBL" id="KUN62027.1"/>
    </source>
</evidence>